<evidence type="ECO:0000256" key="6">
    <source>
        <dbReference type="ARBA" id="ARBA00023242"/>
    </source>
</evidence>
<keyword evidence="7" id="KW-0137">Centromere</keyword>
<keyword evidence="5" id="KW-0158">Chromosome</keyword>
<evidence type="ECO:0000256" key="8">
    <source>
        <dbReference type="SAM" id="SignalP"/>
    </source>
</evidence>
<dbReference type="EMBL" id="JAFJMO010000006">
    <property type="protein sequence ID" value="KAJ8274546.1"/>
    <property type="molecule type" value="Genomic_DNA"/>
</dbReference>
<comment type="caution">
    <text evidence="9">The sequence shown here is derived from an EMBL/GenBank/DDBJ whole genome shotgun (WGS) entry which is preliminary data.</text>
</comment>
<protein>
    <recommendedName>
        <fullName evidence="4">Centromere protein L</fullName>
    </recommendedName>
</protein>
<dbReference type="Proteomes" id="UP001152803">
    <property type="component" value="Unassembled WGS sequence"/>
</dbReference>
<sequence>MPDGNARCSNSFPVLVALFFFFSSVMETRVSLTNVTTPRNQTAPHRRNKSYGFSRRSLGVELTSNLGCTSGQFTAVRIPTNRRIPRPRNLTEQVDPEHIGLIVKKEWTLSYVTPLYQFRHTQLQSYSKQLAAFIVTEKQQGVAVEVGQELGFKVVFTAVLGLAETEDDAVTVLIQIQSKPAFAAQGEAAKVVWSGWLSCVSGDVEYLRSLPPDFTCLPLFGASGAESLTALVKSWFERTFDCYFGPLGINSTNLEWLAALWIGCHPDINIRYLKLAWRVPAQPPLDVSYTVHPQDTWELWNSIRQESNLRDTVDIEEGLLIWMERSRLQAVT</sequence>
<reference evidence="9" key="1">
    <citation type="journal article" date="2023" name="Science">
        <title>Genome structures resolve the early diversification of teleost fishes.</title>
        <authorList>
            <person name="Parey E."/>
            <person name="Louis A."/>
            <person name="Montfort J."/>
            <person name="Bouchez O."/>
            <person name="Roques C."/>
            <person name="Iampietro C."/>
            <person name="Lluch J."/>
            <person name="Castinel A."/>
            <person name="Donnadieu C."/>
            <person name="Desvignes T."/>
            <person name="Floi Bucao C."/>
            <person name="Jouanno E."/>
            <person name="Wen M."/>
            <person name="Mejri S."/>
            <person name="Dirks R."/>
            <person name="Jansen H."/>
            <person name="Henkel C."/>
            <person name="Chen W.J."/>
            <person name="Zahm M."/>
            <person name="Cabau C."/>
            <person name="Klopp C."/>
            <person name="Thompson A.W."/>
            <person name="Robinson-Rechavi M."/>
            <person name="Braasch I."/>
            <person name="Lecointre G."/>
            <person name="Bobe J."/>
            <person name="Postlethwait J.H."/>
            <person name="Berthelot C."/>
            <person name="Roest Crollius H."/>
            <person name="Guiguen Y."/>
        </authorList>
    </citation>
    <scope>NUCLEOTIDE SEQUENCE</scope>
    <source>
        <strain evidence="9">Concon-B</strain>
    </source>
</reference>
<keyword evidence="10" id="KW-1185">Reference proteome</keyword>
<evidence type="ECO:0000313" key="10">
    <source>
        <dbReference type="Proteomes" id="UP001152803"/>
    </source>
</evidence>
<evidence type="ECO:0000256" key="1">
    <source>
        <dbReference type="ARBA" id="ARBA00004123"/>
    </source>
</evidence>
<gene>
    <name evidence="9" type="ORF">COCON_G00091710</name>
</gene>
<dbReference type="Pfam" id="PF13092">
    <property type="entry name" value="CENP-L"/>
    <property type="match status" value="1"/>
</dbReference>
<evidence type="ECO:0000256" key="7">
    <source>
        <dbReference type="ARBA" id="ARBA00023328"/>
    </source>
</evidence>
<dbReference type="PANTHER" id="PTHR31740">
    <property type="entry name" value="CENTROMERE PROTEIN L"/>
    <property type="match status" value="1"/>
</dbReference>
<comment type="similarity">
    <text evidence="3">Belongs to the CENP-L/IML3 family.</text>
</comment>
<keyword evidence="8" id="KW-0732">Signal</keyword>
<evidence type="ECO:0000256" key="5">
    <source>
        <dbReference type="ARBA" id="ARBA00022454"/>
    </source>
</evidence>
<evidence type="ECO:0000256" key="3">
    <source>
        <dbReference type="ARBA" id="ARBA00011060"/>
    </source>
</evidence>
<evidence type="ECO:0000256" key="2">
    <source>
        <dbReference type="ARBA" id="ARBA00004584"/>
    </source>
</evidence>
<organism evidence="9 10">
    <name type="scientific">Conger conger</name>
    <name type="common">Conger eel</name>
    <name type="synonym">Muraena conger</name>
    <dbReference type="NCBI Taxonomy" id="82655"/>
    <lineage>
        <taxon>Eukaryota</taxon>
        <taxon>Metazoa</taxon>
        <taxon>Chordata</taxon>
        <taxon>Craniata</taxon>
        <taxon>Vertebrata</taxon>
        <taxon>Euteleostomi</taxon>
        <taxon>Actinopterygii</taxon>
        <taxon>Neopterygii</taxon>
        <taxon>Teleostei</taxon>
        <taxon>Anguilliformes</taxon>
        <taxon>Congridae</taxon>
        <taxon>Conger</taxon>
    </lineage>
</organism>
<dbReference type="InterPro" id="IPR025204">
    <property type="entry name" value="CENP-L"/>
</dbReference>
<accession>A0A9Q1DLZ8</accession>
<keyword evidence="6" id="KW-0539">Nucleus</keyword>
<dbReference type="PANTHER" id="PTHR31740:SF2">
    <property type="entry name" value="CENTROMERE PROTEIN L"/>
    <property type="match status" value="1"/>
</dbReference>
<dbReference type="OrthoDB" id="8864979at2759"/>
<feature type="chain" id="PRO_5040189618" description="Centromere protein L" evidence="8">
    <location>
        <begin position="28"/>
        <end position="332"/>
    </location>
</feature>
<comment type="subcellular location">
    <subcellularLocation>
        <location evidence="2">Chromosome</location>
        <location evidence="2">Centromere</location>
    </subcellularLocation>
    <subcellularLocation>
        <location evidence="1">Nucleus</location>
    </subcellularLocation>
</comment>
<name>A0A9Q1DLZ8_CONCO</name>
<feature type="signal peptide" evidence="8">
    <location>
        <begin position="1"/>
        <end position="27"/>
    </location>
</feature>
<dbReference type="GO" id="GO:0005634">
    <property type="term" value="C:nucleus"/>
    <property type="evidence" value="ECO:0007669"/>
    <property type="project" value="UniProtKB-SubCell"/>
</dbReference>
<dbReference type="GO" id="GO:0000775">
    <property type="term" value="C:chromosome, centromeric region"/>
    <property type="evidence" value="ECO:0007669"/>
    <property type="project" value="UniProtKB-SubCell"/>
</dbReference>
<proteinExistence type="inferred from homology"/>
<evidence type="ECO:0000256" key="4">
    <source>
        <dbReference type="ARBA" id="ARBA00016380"/>
    </source>
</evidence>
<evidence type="ECO:0000313" key="9">
    <source>
        <dbReference type="EMBL" id="KAJ8274546.1"/>
    </source>
</evidence>
<dbReference type="AlphaFoldDB" id="A0A9Q1DLZ8"/>